<protein>
    <submittedName>
        <fullName evidence="2">Uncharacterized protein</fullName>
    </submittedName>
</protein>
<feature type="region of interest" description="Disordered" evidence="1">
    <location>
        <begin position="1"/>
        <end position="22"/>
    </location>
</feature>
<dbReference type="Proteomes" id="UP001224775">
    <property type="component" value="Unassembled WGS sequence"/>
</dbReference>
<proteinExistence type="predicted"/>
<name>A0AAD8YCF1_9STRA</name>
<evidence type="ECO:0000313" key="3">
    <source>
        <dbReference type="Proteomes" id="UP001224775"/>
    </source>
</evidence>
<reference evidence="2" key="1">
    <citation type="submission" date="2023-06" db="EMBL/GenBank/DDBJ databases">
        <title>Survivors Of The Sea: Transcriptome response of Skeletonema marinoi to long-term dormancy.</title>
        <authorList>
            <person name="Pinder M.I.M."/>
            <person name="Kourtchenko O."/>
            <person name="Robertson E.K."/>
            <person name="Larsson T."/>
            <person name="Maumus F."/>
            <person name="Osuna-Cruz C.M."/>
            <person name="Vancaester E."/>
            <person name="Stenow R."/>
            <person name="Vandepoele K."/>
            <person name="Ploug H."/>
            <person name="Bruchert V."/>
            <person name="Godhe A."/>
            <person name="Topel M."/>
        </authorList>
    </citation>
    <scope>NUCLEOTIDE SEQUENCE</scope>
    <source>
        <strain evidence="2">R05AC</strain>
    </source>
</reference>
<evidence type="ECO:0000256" key="1">
    <source>
        <dbReference type="SAM" id="MobiDB-lite"/>
    </source>
</evidence>
<organism evidence="2 3">
    <name type="scientific">Skeletonema marinoi</name>
    <dbReference type="NCBI Taxonomy" id="267567"/>
    <lineage>
        <taxon>Eukaryota</taxon>
        <taxon>Sar</taxon>
        <taxon>Stramenopiles</taxon>
        <taxon>Ochrophyta</taxon>
        <taxon>Bacillariophyta</taxon>
        <taxon>Coscinodiscophyceae</taxon>
        <taxon>Thalassiosirophycidae</taxon>
        <taxon>Thalassiosirales</taxon>
        <taxon>Skeletonemataceae</taxon>
        <taxon>Skeletonema</taxon>
        <taxon>Skeletonema marinoi-dohrnii complex</taxon>
    </lineage>
</organism>
<feature type="compositionally biased region" description="Acidic residues" evidence="1">
    <location>
        <begin position="110"/>
        <end position="132"/>
    </location>
</feature>
<sequence length="310" mass="34140">MSSTASEENADPAVEPSAPEIRASYVPKSDRRLVLAAIDNQLTVAKSAWKEKNANQNNPAKEEFVMKCLDQTVASLKQQLEALTIPADEEEDVEQTLDSFQMRILSTRPDEDDDCDAESISSDEGDEKDISFDDDDIVDEDVLERVRKARNDVRKVAARVISTREQACKQALNVAERDIVNVLEVHGFNNSSSTEDEDGVNNPIGDANERDVLNPMHVALQTLTSSLQDVDSGLAEKINDLKNTIGVVDSYIEKNGRLSQGDENVLSQTEKALLASEQVKENVESVVVEEDNDAQMNPDKKLARLLAGVL</sequence>
<feature type="region of interest" description="Disordered" evidence="1">
    <location>
        <begin position="106"/>
        <end position="132"/>
    </location>
</feature>
<dbReference type="AlphaFoldDB" id="A0AAD8YCF1"/>
<gene>
    <name evidence="2" type="ORF">QTG54_005874</name>
</gene>
<keyword evidence="3" id="KW-1185">Reference proteome</keyword>
<dbReference type="EMBL" id="JATAAI010000009">
    <property type="protein sequence ID" value="KAK1743253.1"/>
    <property type="molecule type" value="Genomic_DNA"/>
</dbReference>
<accession>A0AAD8YCF1</accession>
<comment type="caution">
    <text evidence="2">The sequence shown here is derived from an EMBL/GenBank/DDBJ whole genome shotgun (WGS) entry which is preliminary data.</text>
</comment>
<evidence type="ECO:0000313" key="2">
    <source>
        <dbReference type="EMBL" id="KAK1743253.1"/>
    </source>
</evidence>